<name>A0A517PCY6_9PLAN</name>
<proteinExistence type="predicted"/>
<dbReference type="KEGG" id="acaf:CA12_33580"/>
<reference evidence="2 3" key="1">
    <citation type="submission" date="2019-02" db="EMBL/GenBank/DDBJ databases">
        <title>Deep-cultivation of Planctomycetes and their phenomic and genomic characterization uncovers novel biology.</title>
        <authorList>
            <person name="Wiegand S."/>
            <person name="Jogler M."/>
            <person name="Boedeker C."/>
            <person name="Pinto D."/>
            <person name="Vollmers J."/>
            <person name="Rivas-Marin E."/>
            <person name="Kohn T."/>
            <person name="Peeters S.H."/>
            <person name="Heuer A."/>
            <person name="Rast P."/>
            <person name="Oberbeckmann S."/>
            <person name="Bunk B."/>
            <person name="Jeske O."/>
            <person name="Meyerdierks A."/>
            <person name="Storesund J.E."/>
            <person name="Kallscheuer N."/>
            <person name="Luecker S."/>
            <person name="Lage O.M."/>
            <person name="Pohl T."/>
            <person name="Merkel B.J."/>
            <person name="Hornburger P."/>
            <person name="Mueller R.-W."/>
            <person name="Bruemmer F."/>
            <person name="Labrenz M."/>
            <person name="Spormann A.M."/>
            <person name="Op den Camp H."/>
            <person name="Overmann J."/>
            <person name="Amann R."/>
            <person name="Jetten M.S.M."/>
            <person name="Mascher T."/>
            <person name="Medema M.H."/>
            <person name="Devos D.P."/>
            <person name="Kaster A.-K."/>
            <person name="Ovreas L."/>
            <person name="Rohde M."/>
            <person name="Galperin M.Y."/>
            <person name="Jogler C."/>
        </authorList>
    </citation>
    <scope>NUCLEOTIDE SEQUENCE [LARGE SCALE GENOMIC DNA]</scope>
    <source>
        <strain evidence="2 3">CA12</strain>
    </source>
</reference>
<evidence type="ECO:0000259" key="1">
    <source>
        <dbReference type="Pfam" id="PF06439"/>
    </source>
</evidence>
<sequence length="295" mass="31688">MTISLRGTTLACGFAGALLFTLAGCGVEREETVSIVAEPSEEPDDAPIFEPVEAPEAAGSEIDRVLAAEQTPLPADADGIVQPVPEAAIAEGAVAVLKDGDVIEFRPEPTPLDLASFTPVDGSKAETTLEDGVLRIKGGLGFMRSEKQYGDFILQAEVKLNSPDSNSGIFFRTMEPTAEAPSNGYEMQLQNTLGPGGRTDPDDYGDGFGTGGIFRQQAARYVNANDGEWFHVTLVVVGNRMATWVNGLQVTDFTDERDPDPNPRKGRRDDAGYLVLQGHDPTTDVSFRNLRIQEL</sequence>
<dbReference type="Gene3D" id="2.60.120.560">
    <property type="entry name" value="Exo-inulinase, domain 1"/>
    <property type="match status" value="1"/>
</dbReference>
<gene>
    <name evidence="2" type="ORF">CA12_33580</name>
</gene>
<dbReference type="EMBL" id="CP036265">
    <property type="protein sequence ID" value="QDT17244.1"/>
    <property type="molecule type" value="Genomic_DNA"/>
</dbReference>
<dbReference type="PROSITE" id="PS51257">
    <property type="entry name" value="PROKAR_LIPOPROTEIN"/>
    <property type="match status" value="1"/>
</dbReference>
<dbReference type="InterPro" id="IPR010496">
    <property type="entry name" value="AL/BT2_dom"/>
</dbReference>
<dbReference type="Pfam" id="PF06439">
    <property type="entry name" value="3keto-disac_hyd"/>
    <property type="match status" value="1"/>
</dbReference>
<dbReference type="OrthoDB" id="211384at2"/>
<keyword evidence="3" id="KW-1185">Reference proteome</keyword>
<dbReference type="InterPro" id="IPR013320">
    <property type="entry name" value="ConA-like_dom_sf"/>
</dbReference>
<protein>
    <recommendedName>
        <fullName evidence="1">3-keto-alpha-glucoside-1,2-lyase/3-keto-2-hydroxy-glucal hydratase domain-containing protein</fullName>
    </recommendedName>
</protein>
<dbReference type="RefSeq" id="WP_145360131.1">
    <property type="nucleotide sequence ID" value="NZ_CP036265.1"/>
</dbReference>
<dbReference type="AlphaFoldDB" id="A0A517PCY6"/>
<evidence type="ECO:0000313" key="3">
    <source>
        <dbReference type="Proteomes" id="UP000318741"/>
    </source>
</evidence>
<accession>A0A517PCY6</accession>
<dbReference type="GO" id="GO:0016787">
    <property type="term" value="F:hydrolase activity"/>
    <property type="evidence" value="ECO:0007669"/>
    <property type="project" value="InterPro"/>
</dbReference>
<organism evidence="2 3">
    <name type="scientific">Alienimonas californiensis</name>
    <dbReference type="NCBI Taxonomy" id="2527989"/>
    <lineage>
        <taxon>Bacteria</taxon>
        <taxon>Pseudomonadati</taxon>
        <taxon>Planctomycetota</taxon>
        <taxon>Planctomycetia</taxon>
        <taxon>Planctomycetales</taxon>
        <taxon>Planctomycetaceae</taxon>
        <taxon>Alienimonas</taxon>
    </lineage>
</organism>
<dbReference type="SUPFAM" id="SSF49899">
    <property type="entry name" value="Concanavalin A-like lectins/glucanases"/>
    <property type="match status" value="1"/>
</dbReference>
<feature type="domain" description="3-keto-alpha-glucoside-1,2-lyase/3-keto-2-hydroxy-glucal hydratase" evidence="1">
    <location>
        <begin position="115"/>
        <end position="293"/>
    </location>
</feature>
<dbReference type="Proteomes" id="UP000318741">
    <property type="component" value="Chromosome"/>
</dbReference>
<evidence type="ECO:0000313" key="2">
    <source>
        <dbReference type="EMBL" id="QDT17244.1"/>
    </source>
</evidence>